<evidence type="ECO:0000313" key="1">
    <source>
        <dbReference type="EMBL" id="KZL19227.1"/>
    </source>
</evidence>
<dbReference type="OrthoDB" id="7874087at2"/>
<proteinExistence type="predicted"/>
<organism evidence="1 2">
    <name type="scientific">Pseudovibrio axinellae</name>
    <dbReference type="NCBI Taxonomy" id="989403"/>
    <lineage>
        <taxon>Bacteria</taxon>
        <taxon>Pseudomonadati</taxon>
        <taxon>Pseudomonadota</taxon>
        <taxon>Alphaproteobacteria</taxon>
        <taxon>Hyphomicrobiales</taxon>
        <taxon>Stappiaceae</taxon>
        <taxon>Pseudovibrio</taxon>
    </lineage>
</organism>
<keyword evidence="2" id="KW-1185">Reference proteome</keyword>
<comment type="caution">
    <text evidence="1">The sequence shown here is derived from an EMBL/GenBank/DDBJ whole genome shotgun (WGS) entry which is preliminary data.</text>
</comment>
<dbReference type="AlphaFoldDB" id="A0A165YTR0"/>
<accession>A0A165YTR0</accession>
<sequence>MRMHLLAAAVIAFSVGYTSPVEFSSVPASAGLFLSIGQANAQNAQRNTARRTARRTSRRTNAYVNYRQSISGCRPYNAYYNCGGVYYRAVQQNGATVYVVVNP</sequence>
<gene>
    <name evidence="1" type="ORF">PsAD2_01978</name>
</gene>
<dbReference type="RefSeq" id="WP_074881922.1">
    <property type="nucleotide sequence ID" value="NZ_FOFM01000002.1"/>
</dbReference>
<protein>
    <submittedName>
        <fullName evidence="1">Uncharacterized protein</fullName>
    </submittedName>
</protein>
<evidence type="ECO:0000313" key="2">
    <source>
        <dbReference type="Proteomes" id="UP000076577"/>
    </source>
</evidence>
<dbReference type="PATRIC" id="fig|989403.3.peg.2117"/>
<reference evidence="1 2" key="1">
    <citation type="journal article" date="2016" name="Front. Microbiol.">
        <title>Comparative Genomic Analysis Reveals a Diverse Repertoire of Genes Involved in Prokaryote-Eukaryote Interactions within the Pseudovibrio Genus.</title>
        <authorList>
            <person name="Romano S."/>
            <person name="Fernandez-Guerra A."/>
            <person name="Reen F.J."/>
            <person name="Glockner F.O."/>
            <person name="Crowley S.P."/>
            <person name="O'Sullivan O."/>
            <person name="Cotter P.D."/>
            <person name="Adams C."/>
            <person name="Dobson A.D."/>
            <person name="O'Gara F."/>
        </authorList>
    </citation>
    <scope>NUCLEOTIDE SEQUENCE [LARGE SCALE GENOMIC DNA]</scope>
    <source>
        <strain evidence="1 2">Ad2</strain>
    </source>
</reference>
<dbReference type="Proteomes" id="UP000076577">
    <property type="component" value="Unassembled WGS sequence"/>
</dbReference>
<dbReference type="EMBL" id="LMCB01000015">
    <property type="protein sequence ID" value="KZL19227.1"/>
    <property type="molecule type" value="Genomic_DNA"/>
</dbReference>
<name>A0A165YTR0_9HYPH</name>